<dbReference type="Proteomes" id="UP000650533">
    <property type="component" value="Chromosome 16"/>
</dbReference>
<evidence type="ECO:0000256" key="1">
    <source>
        <dbReference type="SAM" id="MobiDB-lite"/>
    </source>
</evidence>
<feature type="compositionally biased region" description="Acidic residues" evidence="1">
    <location>
        <begin position="116"/>
        <end position="126"/>
    </location>
</feature>
<protein>
    <submittedName>
        <fullName evidence="2">Transposase family Tnp2 protein</fullName>
    </submittedName>
</protein>
<dbReference type="RefSeq" id="XP_043188017.1">
    <property type="nucleotide sequence ID" value="XM_043322194.1"/>
</dbReference>
<evidence type="ECO:0000313" key="2">
    <source>
        <dbReference type="EMBL" id="QRW27780.1"/>
    </source>
</evidence>
<organism evidence="2 3">
    <name type="scientific">Rhizoctonia solani</name>
    <dbReference type="NCBI Taxonomy" id="456999"/>
    <lineage>
        <taxon>Eukaryota</taxon>
        <taxon>Fungi</taxon>
        <taxon>Dikarya</taxon>
        <taxon>Basidiomycota</taxon>
        <taxon>Agaricomycotina</taxon>
        <taxon>Agaricomycetes</taxon>
        <taxon>Cantharellales</taxon>
        <taxon>Ceratobasidiaceae</taxon>
        <taxon>Rhizoctonia</taxon>
    </lineage>
</organism>
<feature type="region of interest" description="Disordered" evidence="1">
    <location>
        <begin position="112"/>
        <end position="160"/>
    </location>
</feature>
<evidence type="ECO:0000313" key="3">
    <source>
        <dbReference type="Proteomes" id="UP000650533"/>
    </source>
</evidence>
<dbReference type="EMBL" id="CP059673">
    <property type="protein sequence ID" value="QRW27780.1"/>
    <property type="molecule type" value="Genomic_DNA"/>
</dbReference>
<proteinExistence type="predicted"/>
<dbReference type="KEGG" id="rsx:RhiXN_02375"/>
<dbReference type="AlphaFoldDB" id="A0A8H8PAY1"/>
<reference evidence="2" key="1">
    <citation type="submission" date="2020-05" db="EMBL/GenBank/DDBJ databases">
        <title>Evolutionary and genomic comparisons of hybrid uninucleate and nonhybrid Rhizoctonia fungi.</title>
        <authorList>
            <person name="Li C."/>
            <person name="Chen X."/>
        </authorList>
    </citation>
    <scope>NUCLEOTIDE SEQUENCE</scope>
    <source>
        <strain evidence="2">AG-1 IA</strain>
    </source>
</reference>
<feature type="region of interest" description="Disordered" evidence="1">
    <location>
        <begin position="26"/>
        <end position="47"/>
    </location>
</feature>
<feature type="compositionally biased region" description="Polar residues" evidence="1">
    <location>
        <begin position="38"/>
        <end position="47"/>
    </location>
</feature>
<name>A0A8H8PAY1_9AGAM</name>
<gene>
    <name evidence="2" type="ORF">RhiXN_02375</name>
</gene>
<dbReference type="GeneID" id="67024657"/>
<sequence length="181" mass="20227">MPCNWQEICPCCQKALHYRTVRQHLKKTGTRQPERASQRNLDNGNPCNSNIDLSTIISQLDELDVGADKGANRGAFLDSVNLAWNDNVRSRGVSNPHEILNNPAPICQNPPVTIEDWPEPGDEDPNNSEIDQAIPEDSPNQGPNFVEQCKPQNLDPDFEGEFTDQELCNLMELNGTFDKGE</sequence>
<accession>A0A8H8PAY1</accession>